<dbReference type="EMBL" id="CP042326">
    <property type="protein sequence ID" value="QDZ41388.1"/>
    <property type="molecule type" value="Genomic_DNA"/>
</dbReference>
<keyword evidence="1" id="KW-0238">DNA-binding</keyword>
<feature type="domain" description="SpoVT-AbrB" evidence="3">
    <location>
        <begin position="24"/>
        <end position="67"/>
    </location>
</feature>
<keyword evidence="2" id="KW-1133">Transmembrane helix</keyword>
<dbReference type="InterPro" id="IPR007159">
    <property type="entry name" value="SpoVT-AbrB_dom"/>
</dbReference>
<keyword evidence="5" id="KW-1185">Reference proteome</keyword>
<feature type="transmembrane region" description="Helical" evidence="2">
    <location>
        <begin position="219"/>
        <end position="241"/>
    </location>
</feature>
<proteinExistence type="predicted"/>
<accession>A0A5B8NQV5</accession>
<gene>
    <name evidence="4" type="ORF">FRE64_00090</name>
</gene>
<evidence type="ECO:0000313" key="5">
    <source>
        <dbReference type="Proteomes" id="UP000318453"/>
    </source>
</evidence>
<dbReference type="GO" id="GO:0003677">
    <property type="term" value="F:DNA binding"/>
    <property type="evidence" value="ECO:0007669"/>
    <property type="project" value="UniProtKB-UniRule"/>
</dbReference>
<reference evidence="4 5" key="1">
    <citation type="submission" date="2019-08" db="EMBL/GenBank/DDBJ databases">
        <title>Carotenoids and Carotenoid Binding Proteins in the Halophilic Cyanobacterium Euhalothece sp. ZM00.</title>
        <authorList>
            <person name="Cho S.M."/>
            <person name="Song J.Y."/>
            <person name="Park Y.-I."/>
        </authorList>
    </citation>
    <scope>NUCLEOTIDE SEQUENCE [LARGE SCALE GENOMIC DNA]</scope>
    <source>
        <strain evidence="4 5">Z-M001</strain>
    </source>
</reference>
<dbReference type="OrthoDB" id="478073at2"/>
<evidence type="ECO:0000313" key="4">
    <source>
        <dbReference type="EMBL" id="QDZ41388.1"/>
    </source>
</evidence>
<sequence>MQQVALNWIAFWQGRDVVFAVDVTASVRLDDQGRLRIEQIIRDAINRGDTVYIAPFADTIEVTNIREVTSEEDIDEVLTEIPLEPDPDRANTDIQNAELFTYQFLAQQNHCRLVENDGIREQAVVWLTDAPLETETGDEWIETPADSPFRDVDSSESQLRRDWLEALPREARSRRIPTGDDEFYDLTIVDIPPTLQEFCTPAPSGEEVCFINRYLFQQLWLPTTSVLVFFVTAITLLGFWYSWQKPWRLTIELEAEEKEDYPVKFLKSNQRLAIGDQDASATDYIECPGNEIRAYLERKRNQLYLIPTQEAPIFYKDKEVTTRTKITGKRLRFNCPENKKDFEFVVKID</sequence>
<dbReference type="AlphaFoldDB" id="A0A5B8NQV5"/>
<organism evidence="4 5">
    <name type="scientific">Euhalothece natronophila Z-M001</name>
    <dbReference type="NCBI Taxonomy" id="522448"/>
    <lineage>
        <taxon>Bacteria</taxon>
        <taxon>Bacillati</taxon>
        <taxon>Cyanobacteriota</taxon>
        <taxon>Cyanophyceae</taxon>
        <taxon>Oscillatoriophycideae</taxon>
        <taxon>Chroococcales</taxon>
        <taxon>Halothecacae</taxon>
        <taxon>Halothece cluster</taxon>
        <taxon>Euhalothece</taxon>
    </lineage>
</organism>
<evidence type="ECO:0000259" key="3">
    <source>
        <dbReference type="PROSITE" id="PS51740"/>
    </source>
</evidence>
<keyword evidence="2" id="KW-0472">Membrane</keyword>
<dbReference type="PROSITE" id="PS51740">
    <property type="entry name" value="SPOVT_ABRB"/>
    <property type="match status" value="1"/>
</dbReference>
<dbReference type="KEGG" id="enn:FRE64_00090"/>
<dbReference type="Proteomes" id="UP000318453">
    <property type="component" value="Chromosome"/>
</dbReference>
<evidence type="ECO:0000256" key="2">
    <source>
        <dbReference type="SAM" id="Phobius"/>
    </source>
</evidence>
<evidence type="ECO:0000256" key="1">
    <source>
        <dbReference type="PROSITE-ProRule" id="PRU01076"/>
    </source>
</evidence>
<keyword evidence="2" id="KW-0812">Transmembrane</keyword>
<protein>
    <submittedName>
        <fullName evidence="4">VWA domain-containing protein</fullName>
    </submittedName>
</protein>
<name>A0A5B8NQV5_9CHRO</name>